<evidence type="ECO:0000256" key="1">
    <source>
        <dbReference type="SAM" id="MobiDB-lite"/>
    </source>
</evidence>
<organism evidence="2 3">
    <name type="scientific">Crepidotus variabilis</name>
    <dbReference type="NCBI Taxonomy" id="179855"/>
    <lineage>
        <taxon>Eukaryota</taxon>
        <taxon>Fungi</taxon>
        <taxon>Dikarya</taxon>
        <taxon>Basidiomycota</taxon>
        <taxon>Agaricomycotina</taxon>
        <taxon>Agaricomycetes</taxon>
        <taxon>Agaricomycetidae</taxon>
        <taxon>Agaricales</taxon>
        <taxon>Agaricineae</taxon>
        <taxon>Crepidotaceae</taxon>
        <taxon>Crepidotus</taxon>
    </lineage>
</organism>
<accession>A0A9P6E2M2</accession>
<comment type="caution">
    <text evidence="2">The sequence shown here is derived from an EMBL/GenBank/DDBJ whole genome shotgun (WGS) entry which is preliminary data.</text>
</comment>
<proteinExistence type="predicted"/>
<feature type="region of interest" description="Disordered" evidence="1">
    <location>
        <begin position="126"/>
        <end position="147"/>
    </location>
</feature>
<keyword evidence="3" id="KW-1185">Reference proteome</keyword>
<sequence>MPCYCTLCYPSSTFTRSTVQKHLNKDLQKRAQQQPRTDSALRAFVDGCISRNQAYLATGKTQNVPGENMEASVPRPVVEEDNLFQPNANKYSNFDVEMDELDQANLRSSLQVPDFTTDINIHVSDNAGLEKEDSDSDDSVDNISANW</sequence>
<gene>
    <name evidence="2" type="ORF">CPB83DRAFT_932940</name>
</gene>
<dbReference type="AlphaFoldDB" id="A0A9P6E2M2"/>
<reference evidence="2" key="1">
    <citation type="submission" date="2020-11" db="EMBL/GenBank/DDBJ databases">
        <authorList>
            <consortium name="DOE Joint Genome Institute"/>
            <person name="Ahrendt S."/>
            <person name="Riley R."/>
            <person name="Andreopoulos W."/>
            <person name="Labutti K."/>
            <person name="Pangilinan J."/>
            <person name="Ruiz-Duenas F.J."/>
            <person name="Barrasa J.M."/>
            <person name="Sanchez-Garcia M."/>
            <person name="Camarero S."/>
            <person name="Miyauchi S."/>
            <person name="Serrano A."/>
            <person name="Linde D."/>
            <person name="Babiker R."/>
            <person name="Drula E."/>
            <person name="Ayuso-Fernandez I."/>
            <person name="Pacheco R."/>
            <person name="Padilla G."/>
            <person name="Ferreira P."/>
            <person name="Barriuso J."/>
            <person name="Kellner H."/>
            <person name="Castanera R."/>
            <person name="Alfaro M."/>
            <person name="Ramirez L."/>
            <person name="Pisabarro A.G."/>
            <person name="Kuo A."/>
            <person name="Tritt A."/>
            <person name="Lipzen A."/>
            <person name="He G."/>
            <person name="Yan M."/>
            <person name="Ng V."/>
            <person name="Cullen D."/>
            <person name="Martin F."/>
            <person name="Rosso M.-N."/>
            <person name="Henrissat B."/>
            <person name="Hibbett D."/>
            <person name="Martinez A.T."/>
            <person name="Grigoriev I.V."/>
        </authorList>
    </citation>
    <scope>NUCLEOTIDE SEQUENCE</scope>
    <source>
        <strain evidence="2">CBS 506.95</strain>
    </source>
</reference>
<protein>
    <submittedName>
        <fullName evidence="2">Uncharacterized protein</fullName>
    </submittedName>
</protein>
<dbReference type="EMBL" id="MU158154">
    <property type="protein sequence ID" value="KAF9521288.1"/>
    <property type="molecule type" value="Genomic_DNA"/>
</dbReference>
<evidence type="ECO:0000313" key="2">
    <source>
        <dbReference type="EMBL" id="KAF9521288.1"/>
    </source>
</evidence>
<evidence type="ECO:0000313" key="3">
    <source>
        <dbReference type="Proteomes" id="UP000807306"/>
    </source>
</evidence>
<name>A0A9P6E2M2_9AGAR</name>
<dbReference type="Proteomes" id="UP000807306">
    <property type="component" value="Unassembled WGS sequence"/>
</dbReference>